<evidence type="ECO:0000256" key="4">
    <source>
        <dbReference type="ARBA" id="ARBA00022989"/>
    </source>
</evidence>
<evidence type="ECO:0000256" key="2">
    <source>
        <dbReference type="ARBA" id="ARBA00022475"/>
    </source>
</evidence>
<protein>
    <submittedName>
        <fullName evidence="7">Simple sugar transport system permease protein</fullName>
    </submittedName>
</protein>
<comment type="caution">
    <text evidence="7">The sequence shown here is derived from an EMBL/GenBank/DDBJ whole genome shotgun (WGS) entry which is preliminary data.</text>
</comment>
<keyword evidence="3 6" id="KW-0812">Transmembrane</keyword>
<evidence type="ECO:0000313" key="7">
    <source>
        <dbReference type="EMBL" id="MDP9822210.1"/>
    </source>
</evidence>
<feature type="transmembrane region" description="Helical" evidence="6">
    <location>
        <begin position="260"/>
        <end position="280"/>
    </location>
</feature>
<feature type="transmembrane region" description="Helical" evidence="6">
    <location>
        <begin position="55"/>
        <end position="74"/>
    </location>
</feature>
<evidence type="ECO:0000256" key="1">
    <source>
        <dbReference type="ARBA" id="ARBA00004651"/>
    </source>
</evidence>
<proteinExistence type="predicted"/>
<keyword evidence="4 6" id="KW-1133">Transmembrane helix</keyword>
<keyword evidence="7" id="KW-0762">Sugar transport</keyword>
<gene>
    <name evidence="7" type="ORF">J2S59_002019</name>
</gene>
<organism evidence="7 8">
    <name type="scientific">Nocardioides massiliensis</name>
    <dbReference type="NCBI Taxonomy" id="1325935"/>
    <lineage>
        <taxon>Bacteria</taxon>
        <taxon>Bacillati</taxon>
        <taxon>Actinomycetota</taxon>
        <taxon>Actinomycetes</taxon>
        <taxon>Propionibacteriales</taxon>
        <taxon>Nocardioidaceae</taxon>
        <taxon>Nocardioides</taxon>
    </lineage>
</organism>
<name>A0ABT9NQ78_9ACTN</name>
<feature type="transmembrane region" description="Helical" evidence="6">
    <location>
        <begin position="387"/>
        <end position="406"/>
    </location>
</feature>
<keyword evidence="5 6" id="KW-0472">Membrane</keyword>
<feature type="transmembrane region" description="Helical" evidence="6">
    <location>
        <begin position="26"/>
        <end position="43"/>
    </location>
</feature>
<keyword evidence="8" id="KW-1185">Reference proteome</keyword>
<comment type="subcellular location">
    <subcellularLocation>
        <location evidence="1">Cell membrane</location>
        <topology evidence="1">Multi-pass membrane protein</topology>
    </subcellularLocation>
</comment>
<dbReference type="InterPro" id="IPR001851">
    <property type="entry name" value="ABC_transp_permease"/>
</dbReference>
<evidence type="ECO:0000256" key="6">
    <source>
        <dbReference type="SAM" id="Phobius"/>
    </source>
</evidence>
<keyword evidence="2" id="KW-1003">Cell membrane</keyword>
<evidence type="ECO:0000313" key="8">
    <source>
        <dbReference type="Proteomes" id="UP001240447"/>
    </source>
</evidence>
<dbReference type="Proteomes" id="UP001240447">
    <property type="component" value="Unassembled WGS sequence"/>
</dbReference>
<keyword evidence="7" id="KW-0813">Transport</keyword>
<dbReference type="RefSeq" id="WP_306825067.1">
    <property type="nucleotide sequence ID" value="NZ_JAUSQM010000001.1"/>
</dbReference>
<accession>A0ABT9NQ78</accession>
<feature type="transmembrane region" description="Helical" evidence="6">
    <location>
        <begin position="211"/>
        <end position="230"/>
    </location>
</feature>
<evidence type="ECO:0000256" key="3">
    <source>
        <dbReference type="ARBA" id="ARBA00022692"/>
    </source>
</evidence>
<feature type="transmembrane region" description="Helical" evidence="6">
    <location>
        <begin position="106"/>
        <end position="129"/>
    </location>
</feature>
<feature type="transmembrane region" description="Helical" evidence="6">
    <location>
        <begin position="332"/>
        <end position="350"/>
    </location>
</feature>
<dbReference type="PANTHER" id="PTHR43370">
    <property type="entry name" value="SUGAR ABC TRANSPORTER INTEGRAL MEMBRANE PROTEIN-RELATED"/>
    <property type="match status" value="1"/>
</dbReference>
<dbReference type="Pfam" id="PF02653">
    <property type="entry name" value="BPD_transp_2"/>
    <property type="match status" value="1"/>
</dbReference>
<evidence type="ECO:0000256" key="5">
    <source>
        <dbReference type="ARBA" id="ARBA00023136"/>
    </source>
</evidence>
<sequence>MTVVTDPRSAAPLEEPAEARSRTRRYLVWFAAAFALVAAVRVVTGADDISSAGALRAALIAAIPIALAGLGGLWSERAGVVNIGLEGMMLMGCLGAGVFTYHYGILAGILGAIMFGAVGGALHALTTVVFGVDHIVSGVGINIAALGITGFLAEVFFAGLPGGGRTQSPSLSRPPALTIEPIADAAADIAGKGWFLISDIAAVVVVLTRNLSVLTILALLLVVFTGWLLWRSPFGLRLRSCGENPSAAESLGVNVYRMKFIAVTVSGCMAGLAGAFLVLVSSSGYQNNMTGGLGYIGLAAMIFGNWRPAGLMIGASLFGYTRAVELRGGADSLHALLLLIAIVLVVMAVFQLRAAHTRKGIVYAVIAAGFLAWFLLTDSVAPDFGSAAPYVTTLAVLAFASQNLRMPAANGLVYRRGSVG</sequence>
<dbReference type="PANTHER" id="PTHR43370:SF1">
    <property type="entry name" value="GUANOSINE ABC TRANSPORTER PERMEASE PROTEIN NUPQ"/>
    <property type="match status" value="1"/>
</dbReference>
<feature type="transmembrane region" description="Helical" evidence="6">
    <location>
        <begin position="135"/>
        <end position="160"/>
    </location>
</feature>
<reference evidence="7 8" key="1">
    <citation type="submission" date="2023-07" db="EMBL/GenBank/DDBJ databases">
        <title>Sequencing the genomes of 1000 actinobacteria strains.</title>
        <authorList>
            <person name="Klenk H.-P."/>
        </authorList>
    </citation>
    <scope>NUCLEOTIDE SEQUENCE [LARGE SCALE GENOMIC DNA]</scope>
    <source>
        <strain evidence="7 8">GD13</strain>
    </source>
</reference>
<feature type="transmembrane region" description="Helical" evidence="6">
    <location>
        <begin position="292"/>
        <end position="320"/>
    </location>
</feature>
<dbReference type="EMBL" id="JAUSQM010000001">
    <property type="protein sequence ID" value="MDP9822210.1"/>
    <property type="molecule type" value="Genomic_DNA"/>
</dbReference>
<dbReference type="CDD" id="cd06580">
    <property type="entry name" value="TM_PBP1_transp_TpRbsC_like"/>
    <property type="match status" value="1"/>
</dbReference>
<feature type="transmembrane region" description="Helical" evidence="6">
    <location>
        <begin position="80"/>
        <end position="99"/>
    </location>
</feature>
<feature type="transmembrane region" description="Helical" evidence="6">
    <location>
        <begin position="362"/>
        <end position="381"/>
    </location>
</feature>